<evidence type="ECO:0000313" key="5">
    <source>
        <dbReference type="EMBL" id="KAF4713096.1"/>
    </source>
</evidence>
<sequence>ETPVSMWKSPPGCTVGEPVFCPRVDRKGKVPLTAAEEADGYIVVQVYDSGRHSTYFALLDARDISRGPICSSDTPITWVVGPRGCGKTTAIMSTPVQASQAVALQFDFLSTEEKKLGKIFGDSSATTSGPDNSTEERAPWYSKLAEADKDRLRYKQCKRDHSEVTVAEFKGWVGANLKAQAERRDLLIDVNPTKGVAERLDVGSYGQMRDLDELSAGMEQSLRKQILRAWFKEWTVQGVYQGICDFYREHLGCEFDEVLPEYLASSHLSQLVRQNVTGYKLWALTVQHGGNNSGEGALELGSSAAHPSLVRSVLLRGGSKILSHYLLARNVVNRTSVPVKLLLLLSNRMLKKDQKLALCLYVMG</sequence>
<organism evidence="5 6">
    <name type="scientific">Perkinsus olseni</name>
    <name type="common">Perkinsus atlanticus</name>
    <dbReference type="NCBI Taxonomy" id="32597"/>
    <lineage>
        <taxon>Eukaryota</taxon>
        <taxon>Sar</taxon>
        <taxon>Alveolata</taxon>
        <taxon>Perkinsozoa</taxon>
        <taxon>Perkinsea</taxon>
        <taxon>Perkinsida</taxon>
        <taxon>Perkinsidae</taxon>
        <taxon>Perkinsus</taxon>
    </lineage>
</organism>
<proteinExistence type="inferred from homology"/>
<comment type="cofactor">
    <cofactor evidence="1">
        <name>Fe(2+)</name>
        <dbReference type="ChEBI" id="CHEBI:29033"/>
    </cofactor>
</comment>
<evidence type="ECO:0000256" key="4">
    <source>
        <dbReference type="ARBA" id="ARBA00023004"/>
    </source>
</evidence>
<keyword evidence="4" id="KW-0408">Iron</keyword>
<protein>
    <submittedName>
        <fullName evidence="5">Uncharacterized protein</fullName>
    </submittedName>
</protein>
<evidence type="ECO:0000313" key="6">
    <source>
        <dbReference type="Proteomes" id="UP000553632"/>
    </source>
</evidence>
<evidence type="ECO:0000256" key="3">
    <source>
        <dbReference type="ARBA" id="ARBA00022723"/>
    </source>
</evidence>
<comment type="similarity">
    <text evidence="2">Belongs to the carotenoid oxygenase family.</text>
</comment>
<keyword evidence="3" id="KW-0479">Metal-binding</keyword>
<dbReference type="Proteomes" id="UP000553632">
    <property type="component" value="Unassembled WGS sequence"/>
</dbReference>
<dbReference type="EMBL" id="JABANO010029708">
    <property type="protein sequence ID" value="KAF4713096.1"/>
    <property type="molecule type" value="Genomic_DNA"/>
</dbReference>
<dbReference type="Pfam" id="PF03055">
    <property type="entry name" value="RPE65"/>
    <property type="match status" value="1"/>
</dbReference>
<dbReference type="GO" id="GO:0046872">
    <property type="term" value="F:metal ion binding"/>
    <property type="evidence" value="ECO:0007669"/>
    <property type="project" value="UniProtKB-KW"/>
</dbReference>
<evidence type="ECO:0000256" key="2">
    <source>
        <dbReference type="ARBA" id="ARBA00006787"/>
    </source>
</evidence>
<dbReference type="GO" id="GO:0016702">
    <property type="term" value="F:oxidoreductase activity, acting on single donors with incorporation of molecular oxygen, incorporation of two atoms of oxygen"/>
    <property type="evidence" value="ECO:0007669"/>
    <property type="project" value="InterPro"/>
</dbReference>
<gene>
    <name evidence="5" type="ORF">FOZ63_003573</name>
</gene>
<keyword evidence="6" id="KW-1185">Reference proteome</keyword>
<name>A0A7J6QZP7_PEROL</name>
<comment type="caution">
    <text evidence="5">The sequence shown here is derived from an EMBL/GenBank/DDBJ whole genome shotgun (WGS) entry which is preliminary data.</text>
</comment>
<dbReference type="AlphaFoldDB" id="A0A7J6QZP7"/>
<reference evidence="5 6" key="1">
    <citation type="submission" date="2020-04" db="EMBL/GenBank/DDBJ databases">
        <title>Perkinsus olseni comparative genomics.</title>
        <authorList>
            <person name="Bogema D.R."/>
        </authorList>
    </citation>
    <scope>NUCLEOTIDE SEQUENCE [LARGE SCALE GENOMIC DNA]</scope>
    <source>
        <strain evidence="5 6">ATCC PRA-207</strain>
    </source>
</reference>
<evidence type="ECO:0000256" key="1">
    <source>
        <dbReference type="ARBA" id="ARBA00001954"/>
    </source>
</evidence>
<accession>A0A7J6QZP7</accession>
<dbReference type="InterPro" id="IPR004294">
    <property type="entry name" value="Carotenoid_Oase"/>
</dbReference>
<feature type="non-terminal residue" evidence="5">
    <location>
        <position position="1"/>
    </location>
</feature>